<evidence type="ECO:0000313" key="4">
    <source>
        <dbReference type="Proteomes" id="UP000282002"/>
    </source>
</evidence>
<proteinExistence type="predicted"/>
<dbReference type="PANTHER" id="PTHR33375">
    <property type="entry name" value="CHROMOSOME-PARTITIONING PROTEIN PARB-RELATED"/>
    <property type="match status" value="1"/>
</dbReference>
<dbReference type="SUPFAM" id="SSF110849">
    <property type="entry name" value="ParB/Sulfiredoxin"/>
    <property type="match status" value="1"/>
</dbReference>
<geneLocation type="plasmid" evidence="3">
    <name>unnamed2</name>
</geneLocation>
<feature type="region of interest" description="Disordered" evidence="1">
    <location>
        <begin position="14"/>
        <end position="33"/>
    </location>
</feature>
<evidence type="ECO:0000259" key="2">
    <source>
        <dbReference type="SMART" id="SM00470"/>
    </source>
</evidence>
<dbReference type="EMBL" id="CP034330">
    <property type="protein sequence ID" value="AZL61441.1"/>
    <property type="molecule type" value="Genomic_DNA"/>
</dbReference>
<keyword evidence="4" id="KW-1185">Reference proteome</keyword>
<gene>
    <name evidence="3" type="ORF">EI545_21035</name>
</gene>
<dbReference type="OrthoDB" id="7656008at2"/>
<evidence type="ECO:0000256" key="1">
    <source>
        <dbReference type="SAM" id="MobiDB-lite"/>
    </source>
</evidence>
<accession>A0A3S8UD11</accession>
<dbReference type="InterPro" id="IPR036086">
    <property type="entry name" value="ParB/Sulfiredoxin_sf"/>
</dbReference>
<dbReference type="GO" id="GO:0005694">
    <property type="term" value="C:chromosome"/>
    <property type="evidence" value="ECO:0007669"/>
    <property type="project" value="TreeGrafter"/>
</dbReference>
<dbReference type="AlphaFoldDB" id="A0A3S8UD11"/>
<dbReference type="GO" id="GO:0007059">
    <property type="term" value="P:chromosome segregation"/>
    <property type="evidence" value="ECO:0007669"/>
    <property type="project" value="TreeGrafter"/>
</dbReference>
<protein>
    <submittedName>
        <fullName evidence="3">Replication protein</fullName>
    </submittedName>
</protein>
<keyword evidence="3" id="KW-0614">Plasmid</keyword>
<reference evidence="3 4" key="1">
    <citation type="submission" date="2018-12" db="EMBL/GenBank/DDBJ databases">
        <title>Complete genome sequencing of Tabrizicola sp. K13M18.</title>
        <authorList>
            <person name="Bae J.-W."/>
        </authorList>
    </citation>
    <scope>NUCLEOTIDE SEQUENCE [LARGE SCALE GENOMIC DNA]</scope>
    <source>
        <strain evidence="3 4">K13M18</strain>
        <plasmid evidence="3 4">unnamed2</plasmid>
    </source>
</reference>
<sequence length="367" mass="40802">MTKKRRMFDIDLPEGPAAETFPAGKVSDPPARRGPMATAIAETATSTRERHEIEAQIRAENDALAHEHVRLKRLGLVVDLVPLDQIEMTKLVRDRKKGPDAELAELKASIAELGLSNPIRLEARADGRCELIQGYRRLAAYRELLDDTGDADRFGKIPAVVSQPGDDLEALYRKMVDENLVRKDISFAEMAMLALDYASDPGTAISDPEKAVAVLFKSAGYQKRSYIRTFMAVVERLGADLLYPQDIPRALGIALARRFEQVDGLAALIRAELKGWDTRSVTDELAVLRRFAGEADEGEAREQPAVPPRPDKPAKAKTSFQFDRQDGRGKCVAAVGKLEIQLDRDFTTIDRRRLEQAVRLMLDQLDG</sequence>
<name>A0A3S8UD11_9RHOB</name>
<dbReference type="Gene3D" id="3.90.1530.30">
    <property type="match status" value="1"/>
</dbReference>
<dbReference type="RefSeq" id="WP_125327918.1">
    <property type="nucleotide sequence ID" value="NZ_CP034330.1"/>
</dbReference>
<dbReference type="InterPro" id="IPR003115">
    <property type="entry name" value="ParB_N"/>
</dbReference>
<dbReference type="InterPro" id="IPR050336">
    <property type="entry name" value="Chromosome_partition/occlusion"/>
</dbReference>
<evidence type="ECO:0000313" key="3">
    <source>
        <dbReference type="EMBL" id="AZL61441.1"/>
    </source>
</evidence>
<dbReference type="Proteomes" id="UP000282002">
    <property type="component" value="Plasmid unnamed2"/>
</dbReference>
<dbReference type="PANTHER" id="PTHR33375:SF1">
    <property type="entry name" value="CHROMOSOME-PARTITIONING PROTEIN PARB-RELATED"/>
    <property type="match status" value="1"/>
</dbReference>
<feature type="region of interest" description="Disordered" evidence="1">
    <location>
        <begin position="296"/>
        <end position="320"/>
    </location>
</feature>
<dbReference type="KEGG" id="taw:EI545_21035"/>
<dbReference type="Pfam" id="PF02195">
    <property type="entry name" value="ParB_N"/>
    <property type="match status" value="1"/>
</dbReference>
<dbReference type="SMART" id="SM00470">
    <property type="entry name" value="ParB"/>
    <property type="match status" value="1"/>
</dbReference>
<feature type="domain" description="ParB-like N-terminal" evidence="2">
    <location>
        <begin position="79"/>
        <end position="179"/>
    </location>
</feature>
<organism evidence="3 4">
    <name type="scientific">Tabrizicola piscis</name>
    <dbReference type="NCBI Taxonomy" id="2494374"/>
    <lineage>
        <taxon>Bacteria</taxon>
        <taxon>Pseudomonadati</taxon>
        <taxon>Pseudomonadota</taxon>
        <taxon>Alphaproteobacteria</taxon>
        <taxon>Rhodobacterales</taxon>
        <taxon>Paracoccaceae</taxon>
        <taxon>Tabrizicola</taxon>
    </lineage>
</organism>